<dbReference type="Gene3D" id="3.90.25.10">
    <property type="entry name" value="UDP-galactose 4-epimerase, domain 1"/>
    <property type="match status" value="1"/>
</dbReference>
<protein>
    <submittedName>
        <fullName evidence="4">UDP-glucose 4-epimerase</fullName>
    </submittedName>
</protein>
<dbReference type="Pfam" id="PF01370">
    <property type="entry name" value="Epimerase"/>
    <property type="match status" value="1"/>
</dbReference>
<dbReference type="SUPFAM" id="SSF51735">
    <property type="entry name" value="NAD(P)-binding Rossmann-fold domains"/>
    <property type="match status" value="1"/>
</dbReference>
<comment type="pathway">
    <text evidence="1">Bacterial outer membrane biogenesis; LPS O-antigen biosynthesis.</text>
</comment>
<evidence type="ECO:0000313" key="5">
    <source>
        <dbReference type="Proteomes" id="UP001460888"/>
    </source>
</evidence>
<dbReference type="EMBL" id="APND01000001">
    <property type="protein sequence ID" value="MES1927723.1"/>
    <property type="molecule type" value="Genomic_DNA"/>
</dbReference>
<keyword evidence="5" id="KW-1185">Reference proteome</keyword>
<dbReference type="Proteomes" id="UP001460888">
    <property type="component" value="Unassembled WGS sequence"/>
</dbReference>
<dbReference type="InterPro" id="IPR001509">
    <property type="entry name" value="Epimerase_deHydtase"/>
</dbReference>
<evidence type="ECO:0000313" key="4">
    <source>
        <dbReference type="EMBL" id="MES1927723.1"/>
    </source>
</evidence>
<gene>
    <name evidence="4" type="ORF">SADO_00665</name>
</gene>
<dbReference type="InterPro" id="IPR036291">
    <property type="entry name" value="NAD(P)-bd_dom_sf"/>
</dbReference>
<dbReference type="RefSeq" id="WP_353108378.1">
    <property type="nucleotide sequence ID" value="NZ_APND01000001.1"/>
</dbReference>
<sequence>MAHSERARVVVTGGAGFIGSHTVDALLASGASVCVVDNLSSGKLSNLPSHDALEFVEADICDARALEAALTGTTHCLHLAAQVSVIRSVEDPVHSARQNILGFVNLLQCAVSQGVKRVVYASSAAVYGTPESLPLSEDAALEPLSPYGLEKQVDEQYAALFASLHGLSCMGMRFFNVYGPRQDPASPYAGVISKFVDRFAQGQAPVIYGDGGQTRDFVYVEDVARANVAALFSDHGGACNVATGSTIDLLELVDTLRDVMGVKLAPEHVAGRADDIRHSCGDASRLREWLDIKAEWSLADGLAQLVRSASRNANTGAST</sequence>
<evidence type="ECO:0000256" key="2">
    <source>
        <dbReference type="ARBA" id="ARBA00007637"/>
    </source>
</evidence>
<reference evidence="4 5" key="1">
    <citation type="submission" date="2013-03" db="EMBL/GenBank/DDBJ databases">
        <title>Salinisphaera dokdonensis CL-ES53 Genome Sequencing.</title>
        <authorList>
            <person name="Li C."/>
            <person name="Lai Q."/>
            <person name="Shao Z."/>
        </authorList>
    </citation>
    <scope>NUCLEOTIDE SEQUENCE [LARGE SCALE GENOMIC DNA]</scope>
    <source>
        <strain evidence="4 5">CL-ES53</strain>
    </source>
</reference>
<comment type="caution">
    <text evidence="4">The sequence shown here is derived from an EMBL/GenBank/DDBJ whole genome shotgun (WGS) entry which is preliminary data.</text>
</comment>
<dbReference type="PANTHER" id="PTHR43000">
    <property type="entry name" value="DTDP-D-GLUCOSE 4,6-DEHYDRATASE-RELATED"/>
    <property type="match status" value="1"/>
</dbReference>
<feature type="domain" description="NAD-dependent epimerase/dehydratase" evidence="3">
    <location>
        <begin position="9"/>
        <end position="242"/>
    </location>
</feature>
<evidence type="ECO:0000259" key="3">
    <source>
        <dbReference type="Pfam" id="PF01370"/>
    </source>
</evidence>
<comment type="similarity">
    <text evidence="2">Belongs to the NAD(P)-dependent epimerase/dehydratase family.</text>
</comment>
<proteinExistence type="inferred from homology"/>
<organism evidence="4 5">
    <name type="scientific">Salinisphaera dokdonensis CL-ES53</name>
    <dbReference type="NCBI Taxonomy" id="1304272"/>
    <lineage>
        <taxon>Bacteria</taxon>
        <taxon>Pseudomonadati</taxon>
        <taxon>Pseudomonadota</taxon>
        <taxon>Gammaproteobacteria</taxon>
        <taxon>Salinisphaerales</taxon>
        <taxon>Salinisphaeraceae</taxon>
        <taxon>Salinisphaera</taxon>
    </lineage>
</organism>
<name>A0ABV2AW03_9GAMM</name>
<accession>A0ABV2AW03</accession>
<dbReference type="Gene3D" id="3.40.50.720">
    <property type="entry name" value="NAD(P)-binding Rossmann-like Domain"/>
    <property type="match status" value="1"/>
</dbReference>
<evidence type="ECO:0000256" key="1">
    <source>
        <dbReference type="ARBA" id="ARBA00005125"/>
    </source>
</evidence>